<proteinExistence type="predicted"/>
<reference evidence="2" key="1">
    <citation type="submission" date="2020-05" db="EMBL/GenBank/DDBJ databases">
        <authorList>
            <person name="Chiriac C."/>
            <person name="Salcher M."/>
            <person name="Ghai R."/>
            <person name="Kavagutti S V."/>
        </authorList>
    </citation>
    <scope>NUCLEOTIDE SEQUENCE</scope>
</reference>
<keyword evidence="1" id="KW-0472">Membrane</keyword>
<organism evidence="2">
    <name type="scientific">freshwater metagenome</name>
    <dbReference type="NCBI Taxonomy" id="449393"/>
    <lineage>
        <taxon>unclassified sequences</taxon>
        <taxon>metagenomes</taxon>
        <taxon>ecological metagenomes</taxon>
    </lineage>
</organism>
<accession>A0A6J7KKY6</accession>
<name>A0A6J7KKY6_9ZZZZ</name>
<keyword evidence="1" id="KW-0812">Transmembrane</keyword>
<dbReference type="AlphaFoldDB" id="A0A6J7KKY6"/>
<feature type="transmembrane region" description="Helical" evidence="1">
    <location>
        <begin position="12"/>
        <end position="42"/>
    </location>
</feature>
<gene>
    <name evidence="2" type="ORF">UFOPK3564_03816</name>
</gene>
<sequence length="52" mass="5347">MNLYGLVLALAVVALVLFIAKVAIGGGIIGLLAIVLLVYIVLNARGTRAGRL</sequence>
<dbReference type="EMBL" id="CAFBMK010000417">
    <property type="protein sequence ID" value="CAB4956938.1"/>
    <property type="molecule type" value="Genomic_DNA"/>
</dbReference>
<evidence type="ECO:0000313" key="2">
    <source>
        <dbReference type="EMBL" id="CAB4956938.1"/>
    </source>
</evidence>
<evidence type="ECO:0000256" key="1">
    <source>
        <dbReference type="SAM" id="Phobius"/>
    </source>
</evidence>
<protein>
    <submittedName>
        <fullName evidence="2">Unannotated protein</fullName>
    </submittedName>
</protein>
<keyword evidence="1" id="KW-1133">Transmembrane helix</keyword>